<dbReference type="Proteomes" id="UP001165561">
    <property type="component" value="Unassembled WGS sequence"/>
</dbReference>
<reference evidence="6" key="1">
    <citation type="submission" date="2023-02" db="EMBL/GenBank/DDBJ databases">
        <title>Georgenia sp.10Sc9-8, isolated from a soil sample collected from the Taklamakan desert.</title>
        <authorList>
            <person name="Liu S."/>
        </authorList>
    </citation>
    <scope>NUCLEOTIDE SEQUENCE</scope>
    <source>
        <strain evidence="6">10Sc9-8</strain>
    </source>
</reference>
<dbReference type="SMART" id="SM00479">
    <property type="entry name" value="EXOIII"/>
    <property type="match status" value="1"/>
</dbReference>
<keyword evidence="3 6" id="KW-0378">Hydrolase</keyword>
<evidence type="ECO:0000256" key="3">
    <source>
        <dbReference type="ARBA" id="ARBA00022801"/>
    </source>
</evidence>
<proteinExistence type="inferred from homology"/>
<dbReference type="InterPro" id="IPR036397">
    <property type="entry name" value="RNaseH_sf"/>
</dbReference>
<dbReference type="Pfam" id="PF00929">
    <property type="entry name" value="RNase_T"/>
    <property type="match status" value="1"/>
</dbReference>
<dbReference type="Gene3D" id="3.30.420.10">
    <property type="entry name" value="Ribonuclease H-like superfamily/Ribonuclease H"/>
    <property type="match status" value="1"/>
</dbReference>
<dbReference type="EC" id="3.1.-.-" evidence="6"/>
<name>A0ABT5TZL8_9MICO</name>
<sequence length="219" mass="23983">MTTKSTPQDAIVWIDCEMTGLDLRTDALVEVAVIVTDSELRPVDAGVDLVIAPPPGAVEQMGDVVREMHTSSGLLGELADGLGLAEAQETVLEYVRRWVPEPRRAPLAGNSVGTDRTFLERDMPELVEHLHYRVIDVSSIKELARRWYPRAYYHSPEKQGGHRALADILESIDELRYYRAVLWPDGAGPDSPTAKKAAEAVRASSTAALVARMAGRPAT</sequence>
<keyword evidence="7" id="KW-1185">Reference proteome</keyword>
<organism evidence="6 7">
    <name type="scientific">Georgenia halotolerans</name>
    <dbReference type="NCBI Taxonomy" id="3028317"/>
    <lineage>
        <taxon>Bacteria</taxon>
        <taxon>Bacillati</taxon>
        <taxon>Actinomycetota</taxon>
        <taxon>Actinomycetes</taxon>
        <taxon>Micrococcales</taxon>
        <taxon>Bogoriellaceae</taxon>
        <taxon>Georgenia</taxon>
    </lineage>
</organism>
<comment type="caution">
    <text evidence="6">The sequence shown here is derived from an EMBL/GenBank/DDBJ whole genome shotgun (WGS) entry which is preliminary data.</text>
</comment>
<evidence type="ECO:0000259" key="5">
    <source>
        <dbReference type="SMART" id="SM00479"/>
    </source>
</evidence>
<dbReference type="PANTHER" id="PTHR11046">
    <property type="entry name" value="OLIGORIBONUCLEASE, MITOCHONDRIAL"/>
    <property type="match status" value="1"/>
</dbReference>
<accession>A0ABT5TZL8</accession>
<keyword evidence="4" id="KW-0269">Exonuclease</keyword>
<dbReference type="SUPFAM" id="SSF53098">
    <property type="entry name" value="Ribonuclease H-like"/>
    <property type="match status" value="1"/>
</dbReference>
<protein>
    <submittedName>
        <fullName evidence="6">Oligoribonuclease</fullName>
        <ecNumber evidence="6">3.1.-.-</ecNumber>
    </submittedName>
</protein>
<keyword evidence="2" id="KW-0540">Nuclease</keyword>
<dbReference type="CDD" id="cd06135">
    <property type="entry name" value="Orn"/>
    <property type="match status" value="1"/>
</dbReference>
<feature type="domain" description="Exonuclease" evidence="5">
    <location>
        <begin position="10"/>
        <end position="184"/>
    </location>
</feature>
<dbReference type="InterPro" id="IPR013520">
    <property type="entry name" value="Ribonucl_H"/>
</dbReference>
<comment type="similarity">
    <text evidence="1">Belongs to the oligoribonuclease family.</text>
</comment>
<dbReference type="PANTHER" id="PTHR11046:SF0">
    <property type="entry name" value="OLIGORIBONUCLEASE, MITOCHONDRIAL"/>
    <property type="match status" value="1"/>
</dbReference>
<dbReference type="InterPro" id="IPR022894">
    <property type="entry name" value="Oligoribonuclease"/>
</dbReference>
<dbReference type="GO" id="GO:0016787">
    <property type="term" value="F:hydrolase activity"/>
    <property type="evidence" value="ECO:0007669"/>
    <property type="project" value="UniProtKB-KW"/>
</dbReference>
<dbReference type="InterPro" id="IPR012337">
    <property type="entry name" value="RNaseH-like_sf"/>
</dbReference>
<evidence type="ECO:0000256" key="4">
    <source>
        <dbReference type="ARBA" id="ARBA00022839"/>
    </source>
</evidence>
<dbReference type="EMBL" id="JARACI010001118">
    <property type="protein sequence ID" value="MDD9207518.1"/>
    <property type="molecule type" value="Genomic_DNA"/>
</dbReference>
<evidence type="ECO:0000256" key="1">
    <source>
        <dbReference type="ARBA" id="ARBA00009921"/>
    </source>
</evidence>
<dbReference type="NCBIfam" id="NF003765">
    <property type="entry name" value="PRK05359.1"/>
    <property type="match status" value="1"/>
</dbReference>
<evidence type="ECO:0000256" key="2">
    <source>
        <dbReference type="ARBA" id="ARBA00022722"/>
    </source>
</evidence>
<gene>
    <name evidence="6" type="primary">orn</name>
    <name evidence="6" type="ORF">PU560_13745</name>
</gene>
<evidence type="ECO:0000313" key="7">
    <source>
        <dbReference type="Proteomes" id="UP001165561"/>
    </source>
</evidence>
<evidence type="ECO:0000313" key="6">
    <source>
        <dbReference type="EMBL" id="MDD9207518.1"/>
    </source>
</evidence>